<organism evidence="2 3">
    <name type="scientific">Nitratidesulfovibrio liaohensis</name>
    <dbReference type="NCBI Taxonomy" id="2604158"/>
    <lineage>
        <taxon>Bacteria</taxon>
        <taxon>Pseudomonadati</taxon>
        <taxon>Thermodesulfobacteriota</taxon>
        <taxon>Desulfovibrionia</taxon>
        <taxon>Desulfovibrionales</taxon>
        <taxon>Desulfovibrionaceae</taxon>
        <taxon>Nitratidesulfovibrio</taxon>
    </lineage>
</organism>
<evidence type="ECO:0000313" key="2">
    <source>
        <dbReference type="EMBL" id="WMW66909.1"/>
    </source>
</evidence>
<gene>
    <name evidence="2" type="ORF">KPS_001538</name>
</gene>
<dbReference type="PANTHER" id="PTHR42850">
    <property type="entry name" value="METALLOPHOSPHOESTERASE"/>
    <property type="match status" value="1"/>
</dbReference>
<dbReference type="PANTHER" id="PTHR42850:SF4">
    <property type="entry name" value="ZINC-DEPENDENT ENDOPOLYPHOSPHATASE"/>
    <property type="match status" value="1"/>
</dbReference>
<evidence type="ECO:0000313" key="3">
    <source>
        <dbReference type="Proteomes" id="UP001180616"/>
    </source>
</evidence>
<accession>A0ABY9R5B1</accession>
<dbReference type="InterPro" id="IPR004843">
    <property type="entry name" value="Calcineurin-like_PHP"/>
</dbReference>
<sequence>MPRTCSAHTHTPRTFAVGDIHGHRDRLEALLRRLPLDRERDTVVFLGDYLNRGPDSKGVIDLLLALQRTCPGAVFLRGNHEQALLDYADTGDADLLQLLRFLGVEATLRSYGADAPHRLAGLACLPPEHAAFLRGLAFAHETPTHVFVHADPGLADDPRSEPQRLDSRRLVRRDMAPHDHIGGRTVVFGHTSFATPLVAPGRIGIDTGAGGGHMLTALELPALRFHHA</sequence>
<name>A0ABY9R5B1_9BACT</name>
<protein>
    <submittedName>
        <fullName evidence="2">Serine/threonine protein phosphatase</fullName>
    </submittedName>
</protein>
<proteinExistence type="predicted"/>
<dbReference type="InterPro" id="IPR050126">
    <property type="entry name" value="Ap4A_hydrolase"/>
</dbReference>
<dbReference type="EMBL" id="CP133659">
    <property type="protein sequence ID" value="WMW66909.1"/>
    <property type="molecule type" value="Genomic_DNA"/>
</dbReference>
<dbReference type="InterPro" id="IPR029052">
    <property type="entry name" value="Metallo-depent_PP-like"/>
</dbReference>
<dbReference type="SUPFAM" id="SSF56300">
    <property type="entry name" value="Metallo-dependent phosphatases"/>
    <property type="match status" value="1"/>
</dbReference>
<dbReference type="Pfam" id="PF00149">
    <property type="entry name" value="Metallophos"/>
    <property type="match status" value="1"/>
</dbReference>
<feature type="domain" description="Calcineurin-like phosphoesterase" evidence="1">
    <location>
        <begin position="14"/>
        <end position="89"/>
    </location>
</feature>
<dbReference type="RefSeq" id="WP_309542764.1">
    <property type="nucleotide sequence ID" value="NZ_CP133659.1"/>
</dbReference>
<dbReference type="CDD" id="cd00144">
    <property type="entry name" value="MPP_PPP_family"/>
    <property type="match status" value="1"/>
</dbReference>
<evidence type="ECO:0000259" key="1">
    <source>
        <dbReference type="Pfam" id="PF00149"/>
    </source>
</evidence>
<dbReference type="Proteomes" id="UP001180616">
    <property type="component" value="Chromosome"/>
</dbReference>
<keyword evidence="3" id="KW-1185">Reference proteome</keyword>
<dbReference type="Gene3D" id="3.60.21.10">
    <property type="match status" value="1"/>
</dbReference>
<reference evidence="2" key="1">
    <citation type="submission" date="2023-09" db="EMBL/GenBank/DDBJ databases">
        <authorList>
            <consortium name="CW5 consortium"/>
            <person name="Lu C.-W."/>
        </authorList>
    </citation>
    <scope>NUCLEOTIDE SEQUENCE</scope>
    <source>
        <strain evidence="2">KPS</strain>
    </source>
</reference>